<dbReference type="RefSeq" id="WP_116845288.1">
    <property type="nucleotide sequence ID" value="NZ_QTJU01000001.1"/>
</dbReference>
<accession>A0A3E1NNN7</accession>
<dbReference type="AlphaFoldDB" id="A0A3E1NNN7"/>
<dbReference type="InterPro" id="IPR006439">
    <property type="entry name" value="HAD-SF_hydro_IA"/>
</dbReference>
<dbReference type="PANTHER" id="PTHR43481">
    <property type="entry name" value="FRUCTOSE-1-PHOSPHATE PHOSPHATASE"/>
    <property type="match status" value="1"/>
</dbReference>
<dbReference type="Gene3D" id="1.10.150.240">
    <property type="entry name" value="Putative phosphatase, domain 2"/>
    <property type="match status" value="1"/>
</dbReference>
<dbReference type="InterPro" id="IPR023214">
    <property type="entry name" value="HAD_sf"/>
</dbReference>
<dbReference type="InterPro" id="IPR036412">
    <property type="entry name" value="HAD-like_sf"/>
</dbReference>
<dbReference type="Proteomes" id="UP000261284">
    <property type="component" value="Unassembled WGS sequence"/>
</dbReference>
<dbReference type="NCBIfam" id="TIGR01509">
    <property type="entry name" value="HAD-SF-IA-v3"/>
    <property type="match status" value="1"/>
</dbReference>
<evidence type="ECO:0000313" key="1">
    <source>
        <dbReference type="EMBL" id="RFM29530.1"/>
    </source>
</evidence>
<dbReference type="GO" id="GO:0050308">
    <property type="term" value="F:sugar-phosphatase activity"/>
    <property type="evidence" value="ECO:0007669"/>
    <property type="project" value="TreeGrafter"/>
</dbReference>
<dbReference type="PANTHER" id="PTHR43481:SF4">
    <property type="entry name" value="GLYCEROL-1-PHOSPHATE PHOSPHOHYDROLASE 1-RELATED"/>
    <property type="match status" value="1"/>
</dbReference>
<dbReference type="InterPro" id="IPR023198">
    <property type="entry name" value="PGP-like_dom2"/>
</dbReference>
<dbReference type="SFLD" id="SFLDS00003">
    <property type="entry name" value="Haloacid_Dehalogenase"/>
    <property type="match status" value="1"/>
</dbReference>
<dbReference type="SFLD" id="SFLDG01129">
    <property type="entry name" value="C1.5:_HAD__Beta-PGM__Phosphata"/>
    <property type="match status" value="1"/>
</dbReference>
<dbReference type="Pfam" id="PF00702">
    <property type="entry name" value="Hydrolase"/>
    <property type="match status" value="1"/>
</dbReference>
<dbReference type="InterPro" id="IPR051806">
    <property type="entry name" value="HAD-like_SPP"/>
</dbReference>
<protein>
    <submittedName>
        <fullName evidence="1">HAD family phosphatase</fullName>
    </submittedName>
</protein>
<dbReference type="Gene3D" id="3.40.50.1000">
    <property type="entry name" value="HAD superfamily/HAD-like"/>
    <property type="match status" value="1"/>
</dbReference>
<dbReference type="SUPFAM" id="SSF56784">
    <property type="entry name" value="HAD-like"/>
    <property type="match status" value="1"/>
</dbReference>
<sequence length="208" mass="22849">MTPDQLNIAAVKYEKLCSLTQGDYRAFLYDCDGTLADNMDAHKATYVAVAASYGIELDDAIIDELAGWPISKVAAAISERYKTKFDPQEFEDLKSKLFFEEYIEKIKPVDFVVEHLIAHAGKVKIGVVSGGTRPAIEKTLQVLGIRQLVEVLVCAGETPHGKPWPDPFLSAAEQLQVPPGKCMVFEDGEPGVKAAIAAGMEWIRIDHI</sequence>
<dbReference type="OrthoDB" id="9797743at2"/>
<dbReference type="CDD" id="cd07505">
    <property type="entry name" value="HAD_BPGM-like"/>
    <property type="match status" value="1"/>
</dbReference>
<evidence type="ECO:0000313" key="2">
    <source>
        <dbReference type="Proteomes" id="UP000261284"/>
    </source>
</evidence>
<gene>
    <name evidence="1" type="ORF">DXN05_00660</name>
</gene>
<keyword evidence="2" id="KW-1185">Reference proteome</keyword>
<name>A0A3E1NNN7_9BACT</name>
<comment type="caution">
    <text evidence="1">The sequence shown here is derived from an EMBL/GenBank/DDBJ whole genome shotgun (WGS) entry which is preliminary data.</text>
</comment>
<proteinExistence type="predicted"/>
<reference evidence="1 2" key="1">
    <citation type="submission" date="2018-08" db="EMBL/GenBank/DDBJ databases">
        <title>Chitinophagaceae sp. K23C18032701, a novel bacterium isolated from forest soil.</title>
        <authorList>
            <person name="Wang C."/>
        </authorList>
    </citation>
    <scope>NUCLEOTIDE SEQUENCE [LARGE SCALE GENOMIC DNA]</scope>
    <source>
        <strain evidence="1 2">K23C18032701</strain>
    </source>
</reference>
<dbReference type="EMBL" id="QTJU01000001">
    <property type="protein sequence ID" value="RFM29530.1"/>
    <property type="molecule type" value="Genomic_DNA"/>
</dbReference>
<dbReference type="NCBIfam" id="TIGR01549">
    <property type="entry name" value="HAD-SF-IA-v1"/>
    <property type="match status" value="1"/>
</dbReference>
<organism evidence="1 2">
    <name type="scientific">Deminuibacter soli</name>
    <dbReference type="NCBI Taxonomy" id="2291815"/>
    <lineage>
        <taxon>Bacteria</taxon>
        <taxon>Pseudomonadati</taxon>
        <taxon>Bacteroidota</taxon>
        <taxon>Chitinophagia</taxon>
        <taxon>Chitinophagales</taxon>
        <taxon>Chitinophagaceae</taxon>
        <taxon>Deminuibacter</taxon>
    </lineage>
</organism>